<reference evidence="2 3" key="1">
    <citation type="journal article" date="2019" name="Sci. Rep.">
        <title>A high-quality genome of Eragrostis curvula grass provides insights into Poaceae evolution and supports new strategies to enhance forage quality.</title>
        <authorList>
            <person name="Carballo J."/>
            <person name="Santos B.A.C.M."/>
            <person name="Zappacosta D."/>
            <person name="Garbus I."/>
            <person name="Selva J.P."/>
            <person name="Gallo C.A."/>
            <person name="Diaz A."/>
            <person name="Albertini E."/>
            <person name="Caccamo M."/>
            <person name="Echenique V."/>
        </authorList>
    </citation>
    <scope>NUCLEOTIDE SEQUENCE [LARGE SCALE GENOMIC DNA]</scope>
    <source>
        <strain evidence="3">cv. Victoria</strain>
        <tissue evidence="2">Leaf</tissue>
    </source>
</reference>
<proteinExistence type="predicted"/>
<feature type="domain" description="DUF1618" evidence="1">
    <location>
        <begin position="42"/>
        <end position="137"/>
    </location>
</feature>
<dbReference type="InterPro" id="IPR011676">
    <property type="entry name" value="DUF1618"/>
</dbReference>
<evidence type="ECO:0000313" key="3">
    <source>
        <dbReference type="Proteomes" id="UP000324897"/>
    </source>
</evidence>
<dbReference type="EMBL" id="RWGY01000637">
    <property type="protein sequence ID" value="TVU00099.1"/>
    <property type="molecule type" value="Genomic_DNA"/>
</dbReference>
<gene>
    <name evidence="2" type="ORF">EJB05_54514</name>
</gene>
<dbReference type="AlphaFoldDB" id="A0A5J9SMC1"/>
<organism evidence="2 3">
    <name type="scientific">Eragrostis curvula</name>
    <name type="common">weeping love grass</name>
    <dbReference type="NCBI Taxonomy" id="38414"/>
    <lineage>
        <taxon>Eukaryota</taxon>
        <taxon>Viridiplantae</taxon>
        <taxon>Streptophyta</taxon>
        <taxon>Embryophyta</taxon>
        <taxon>Tracheophyta</taxon>
        <taxon>Spermatophyta</taxon>
        <taxon>Magnoliopsida</taxon>
        <taxon>Liliopsida</taxon>
        <taxon>Poales</taxon>
        <taxon>Poaceae</taxon>
        <taxon>PACMAD clade</taxon>
        <taxon>Chloridoideae</taxon>
        <taxon>Eragrostideae</taxon>
        <taxon>Eragrostidinae</taxon>
        <taxon>Eragrostis</taxon>
    </lineage>
</organism>
<feature type="non-terminal residue" evidence="2">
    <location>
        <position position="1"/>
    </location>
</feature>
<name>A0A5J9SMC1_9POAL</name>
<sequence length="195" mass="21957">METQPLAYSAPPLTKRLRLGQPSATSRFFAAEKRGNWGVVLSACEYAFRDISVSQHKDFIKYVEMELFASPRMVTAWSLPIPVTSWDDWSRDCTATMGDFRVDNPIHDEEEAKEATLSLGDLSVGYPIFSLDDDVVYLSARAAGRGTRYRWEHLMLLANLKLLQLTQMVALRDAMKLLVGVMYDAAKSRSLACLL</sequence>
<dbReference type="PANTHER" id="PTHR33074:SF18">
    <property type="entry name" value="OS06G0718700 PROTEIN"/>
    <property type="match status" value="1"/>
</dbReference>
<comment type="caution">
    <text evidence="2">The sequence shown here is derived from an EMBL/GenBank/DDBJ whole genome shotgun (WGS) entry which is preliminary data.</text>
</comment>
<accession>A0A5J9SMC1</accession>
<evidence type="ECO:0000259" key="1">
    <source>
        <dbReference type="Pfam" id="PF07762"/>
    </source>
</evidence>
<dbReference type="PANTHER" id="PTHR33074">
    <property type="entry name" value="EXPRESSED PROTEIN-RELATED"/>
    <property type="match status" value="1"/>
</dbReference>
<dbReference type="Pfam" id="PF07762">
    <property type="entry name" value="DUF1618"/>
    <property type="match status" value="1"/>
</dbReference>
<protein>
    <recommendedName>
        <fullName evidence="1">DUF1618 domain-containing protein</fullName>
    </recommendedName>
</protein>
<evidence type="ECO:0000313" key="2">
    <source>
        <dbReference type="EMBL" id="TVU00099.1"/>
    </source>
</evidence>
<keyword evidence="3" id="KW-1185">Reference proteome</keyword>
<dbReference type="OrthoDB" id="665770at2759"/>
<dbReference type="Proteomes" id="UP000324897">
    <property type="component" value="Unassembled WGS sequence"/>
</dbReference>
<dbReference type="Gramene" id="TVU00099">
    <property type="protein sequence ID" value="TVU00099"/>
    <property type="gene ID" value="EJB05_54514"/>
</dbReference>